<accession>A0A949K1H3</accession>
<dbReference type="EMBL" id="JAHQCW010000035">
    <property type="protein sequence ID" value="MBU9738464.1"/>
    <property type="molecule type" value="Genomic_DNA"/>
</dbReference>
<sequence length="338" mass="39010">MRNKEYSKWLQAYVTHAVIANYIKRCQRVEDNLHIDLDDEFVKDNGKSLLTKLTYTTDDQAHNRPLKCDIYFNAGSDLRAGMGSLKTAVSKYFEFCQGGGAPAAIKNCGKKDVKQGITTSPTKIDSYQEFLTHFGIDRTSFFEWGIASTIFPPIDKVAYEWEDLKKRIFNNQTVYIRGYGRDAHGTQLYKDLYAKLLNNANIEKDPANNAVPHKLIQRITGLKRNKDIYNYQVSHIWGHTKNVFMFESPWNICYTPKIMDPFTGHETQGIWPAEYQKLFIAKANELYRPFVDEYNQLLKALDVENQLREYLLSLKSIIPEKELVQFSKDAASELSLIT</sequence>
<name>A0A949K1H3_9FIRM</name>
<dbReference type="RefSeq" id="WP_238722619.1">
    <property type="nucleotide sequence ID" value="NZ_JAHQCW010000035.1"/>
</dbReference>
<comment type="caution">
    <text evidence="1">The sequence shown here is derived from an EMBL/GenBank/DDBJ whole genome shotgun (WGS) entry which is preliminary data.</text>
</comment>
<proteinExistence type="predicted"/>
<dbReference type="Proteomes" id="UP000712157">
    <property type="component" value="Unassembled WGS sequence"/>
</dbReference>
<organism evidence="1 2">
    <name type="scientific">Diplocloster agilis</name>
    <dbReference type="NCBI Taxonomy" id="2850323"/>
    <lineage>
        <taxon>Bacteria</taxon>
        <taxon>Bacillati</taxon>
        <taxon>Bacillota</taxon>
        <taxon>Clostridia</taxon>
        <taxon>Lachnospirales</taxon>
        <taxon>Lachnospiraceae</taxon>
        <taxon>Diplocloster</taxon>
    </lineage>
</organism>
<reference evidence="1" key="1">
    <citation type="submission" date="2021-06" db="EMBL/GenBank/DDBJ databases">
        <title>Description of novel taxa of the family Lachnospiraceae.</title>
        <authorList>
            <person name="Chaplin A.V."/>
            <person name="Sokolova S.R."/>
            <person name="Pikina A.P."/>
            <person name="Korzhanova M."/>
            <person name="Belova V."/>
            <person name="Korostin D."/>
            <person name="Efimov B.A."/>
        </authorList>
    </citation>
    <scope>NUCLEOTIDE SEQUENCE</scope>
    <source>
        <strain evidence="1">ASD5720</strain>
    </source>
</reference>
<gene>
    <name evidence="1" type="ORF">KTH89_18130</name>
</gene>
<protein>
    <submittedName>
        <fullName evidence="1">Uncharacterized protein</fullName>
    </submittedName>
</protein>
<keyword evidence="2" id="KW-1185">Reference proteome</keyword>
<evidence type="ECO:0000313" key="1">
    <source>
        <dbReference type="EMBL" id="MBU9738464.1"/>
    </source>
</evidence>
<evidence type="ECO:0000313" key="2">
    <source>
        <dbReference type="Proteomes" id="UP000712157"/>
    </source>
</evidence>
<dbReference type="AlphaFoldDB" id="A0A949K1H3"/>